<feature type="domain" description="BLUF" evidence="1">
    <location>
        <begin position="10"/>
        <end position="105"/>
    </location>
</feature>
<name>A0A212RUU2_RHOAC</name>
<dbReference type="Gene3D" id="3.30.70.100">
    <property type="match status" value="1"/>
</dbReference>
<dbReference type="AlphaFoldDB" id="A0A212RUU2"/>
<dbReference type="OrthoDB" id="196105at2"/>
<dbReference type="EMBL" id="FYDG01000007">
    <property type="protein sequence ID" value="SNB76369.1"/>
    <property type="molecule type" value="Genomic_DNA"/>
</dbReference>
<dbReference type="Proteomes" id="UP000198418">
    <property type="component" value="Unassembled WGS sequence"/>
</dbReference>
<gene>
    <name evidence="2" type="ORF">SAMN06265338_107150</name>
</gene>
<sequence length="146" mass="16039">MPPAQNYGELVQIVYISRSLVRGTTAEVAAELADILAVSRQHNLREDITGALFFNGRGFAQTLEGAPLAIADCYARILRDKRHEDVRLIQHEYIGARGFAGWAMAYFADVGGAGFTLSPNFLHEIIARNADAAPVLELMRHLMRGA</sequence>
<evidence type="ECO:0000313" key="2">
    <source>
        <dbReference type="EMBL" id="SNB76369.1"/>
    </source>
</evidence>
<dbReference type="Pfam" id="PF04940">
    <property type="entry name" value="BLUF"/>
    <property type="match status" value="1"/>
</dbReference>
<dbReference type="RefSeq" id="WP_158255258.1">
    <property type="nucleotide sequence ID" value="NZ_FYDG01000007.1"/>
</dbReference>
<proteinExistence type="predicted"/>
<protein>
    <submittedName>
        <fullName evidence="2">Sensors of blue-light using FAD</fullName>
    </submittedName>
</protein>
<accession>A0A212RUU2</accession>
<reference evidence="3" key="1">
    <citation type="submission" date="2017-06" db="EMBL/GenBank/DDBJ databases">
        <authorList>
            <person name="Varghese N."/>
            <person name="Submissions S."/>
        </authorList>
    </citation>
    <scope>NUCLEOTIDE SEQUENCE [LARGE SCALE GENOMIC DNA]</scope>
    <source>
        <strain evidence="3">DSM 137</strain>
    </source>
</reference>
<dbReference type="GO" id="GO:0009882">
    <property type="term" value="F:blue light photoreceptor activity"/>
    <property type="evidence" value="ECO:0007669"/>
    <property type="project" value="InterPro"/>
</dbReference>
<keyword evidence="3" id="KW-1185">Reference proteome</keyword>
<dbReference type="GO" id="GO:0071949">
    <property type="term" value="F:FAD binding"/>
    <property type="evidence" value="ECO:0007669"/>
    <property type="project" value="InterPro"/>
</dbReference>
<dbReference type="InterPro" id="IPR007024">
    <property type="entry name" value="BLUF_domain"/>
</dbReference>
<dbReference type="PROSITE" id="PS50925">
    <property type="entry name" value="BLUF"/>
    <property type="match status" value="1"/>
</dbReference>
<dbReference type="SMART" id="SM01034">
    <property type="entry name" value="BLUF"/>
    <property type="match status" value="1"/>
</dbReference>
<dbReference type="SUPFAM" id="SSF54975">
    <property type="entry name" value="Acylphosphatase/BLUF domain-like"/>
    <property type="match status" value="1"/>
</dbReference>
<evidence type="ECO:0000259" key="1">
    <source>
        <dbReference type="PROSITE" id="PS50925"/>
    </source>
</evidence>
<dbReference type="InterPro" id="IPR036046">
    <property type="entry name" value="Acylphosphatase-like_dom_sf"/>
</dbReference>
<evidence type="ECO:0000313" key="3">
    <source>
        <dbReference type="Proteomes" id="UP000198418"/>
    </source>
</evidence>
<organism evidence="2 3">
    <name type="scientific">Rhodoblastus acidophilus</name>
    <name type="common">Rhodopseudomonas acidophila</name>
    <dbReference type="NCBI Taxonomy" id="1074"/>
    <lineage>
        <taxon>Bacteria</taxon>
        <taxon>Pseudomonadati</taxon>
        <taxon>Pseudomonadota</taxon>
        <taxon>Alphaproteobacteria</taxon>
        <taxon>Hyphomicrobiales</taxon>
        <taxon>Rhodoblastaceae</taxon>
        <taxon>Rhodoblastus</taxon>
    </lineage>
</organism>